<organism evidence="8 9">
    <name type="scientific">Methylobacterium nodulans (strain LMG 21967 / CNCM I-2342 / ORS 2060)</name>
    <dbReference type="NCBI Taxonomy" id="460265"/>
    <lineage>
        <taxon>Bacteria</taxon>
        <taxon>Pseudomonadati</taxon>
        <taxon>Pseudomonadota</taxon>
        <taxon>Alphaproteobacteria</taxon>
        <taxon>Hyphomicrobiales</taxon>
        <taxon>Methylobacteriaceae</taxon>
        <taxon>Methylobacterium</taxon>
    </lineage>
</organism>
<dbReference type="Gene3D" id="3.30.1490.190">
    <property type="match status" value="1"/>
</dbReference>
<evidence type="ECO:0000256" key="4">
    <source>
        <dbReference type="ARBA" id="ARBA00023015"/>
    </source>
</evidence>
<dbReference type="HOGENOM" id="CLU_096072_2_0_5"/>
<dbReference type="PANTHER" id="PTHR33202">
    <property type="entry name" value="ZINC UPTAKE REGULATION PROTEIN"/>
    <property type="match status" value="1"/>
</dbReference>
<evidence type="ECO:0000313" key="9">
    <source>
        <dbReference type="Proteomes" id="UP000008207"/>
    </source>
</evidence>
<evidence type="ECO:0000313" key="8">
    <source>
        <dbReference type="EMBL" id="ACL60567.1"/>
    </source>
</evidence>
<dbReference type="eggNOG" id="COG0735">
    <property type="taxonomic scope" value="Bacteria"/>
</dbReference>
<keyword evidence="5" id="KW-0238">DNA-binding</keyword>
<keyword evidence="4" id="KW-0805">Transcription regulation</keyword>
<keyword evidence="2" id="KW-0678">Repressor</keyword>
<evidence type="ECO:0000256" key="3">
    <source>
        <dbReference type="ARBA" id="ARBA00022833"/>
    </source>
</evidence>
<feature type="binding site" evidence="7">
    <location>
        <position position="158"/>
    </location>
    <ligand>
        <name>Zn(2+)</name>
        <dbReference type="ChEBI" id="CHEBI:29105"/>
    </ligand>
</feature>
<dbReference type="STRING" id="460265.Mnod_5738"/>
<evidence type="ECO:0000256" key="6">
    <source>
        <dbReference type="ARBA" id="ARBA00023163"/>
    </source>
</evidence>
<dbReference type="InterPro" id="IPR043135">
    <property type="entry name" value="Fur_C"/>
</dbReference>
<dbReference type="GO" id="GO:0045892">
    <property type="term" value="P:negative regulation of DNA-templated transcription"/>
    <property type="evidence" value="ECO:0007669"/>
    <property type="project" value="TreeGrafter"/>
</dbReference>
<dbReference type="GO" id="GO:0008270">
    <property type="term" value="F:zinc ion binding"/>
    <property type="evidence" value="ECO:0007669"/>
    <property type="project" value="TreeGrafter"/>
</dbReference>
<evidence type="ECO:0000256" key="5">
    <source>
        <dbReference type="ARBA" id="ARBA00023125"/>
    </source>
</evidence>
<evidence type="ECO:0000256" key="1">
    <source>
        <dbReference type="ARBA" id="ARBA00007957"/>
    </source>
</evidence>
<proteinExistence type="inferred from homology"/>
<dbReference type="PANTHER" id="PTHR33202:SF6">
    <property type="entry name" value="ZINC UPTAKE REGULATION PROTEIN"/>
    <property type="match status" value="1"/>
</dbReference>
<dbReference type="KEGG" id="mno:Mnod_5738"/>
<dbReference type="EMBL" id="CP001349">
    <property type="protein sequence ID" value="ACL60567.1"/>
    <property type="molecule type" value="Genomic_DNA"/>
</dbReference>
<dbReference type="Gene3D" id="1.10.10.10">
    <property type="entry name" value="Winged helix-like DNA-binding domain superfamily/Winged helix DNA-binding domain"/>
    <property type="match status" value="1"/>
</dbReference>
<feature type="binding site" evidence="7">
    <location>
        <position position="155"/>
    </location>
    <ligand>
        <name>Zn(2+)</name>
        <dbReference type="ChEBI" id="CHEBI:29105"/>
    </ligand>
</feature>
<sequence length="161" mass="17456">MPLMAEHTHARVSGAPHDVTAIVARVERYCAEHGVAFTPMRRRVLEVLAASVTPLSAYDLAERVRQEKRVSPVQVYRVLEFLQGAGVVHRLATKSAYIACYHEHGPGETTVFLVCSGCGAVEEATSRAIQRVLKGAAAVSGFKPLHPVVEVEGECAACQRH</sequence>
<protein>
    <submittedName>
        <fullName evidence="8">Ferric uptake regulator, Fur family</fullName>
    </submittedName>
</protein>
<dbReference type="Pfam" id="PF01475">
    <property type="entry name" value="FUR"/>
    <property type="match status" value="1"/>
</dbReference>
<dbReference type="AlphaFoldDB" id="B8IRL7"/>
<keyword evidence="3 7" id="KW-0862">Zinc</keyword>
<reference evidence="8 9" key="1">
    <citation type="submission" date="2009-01" db="EMBL/GenBank/DDBJ databases">
        <title>Complete sequence of chromosome of Methylobacterium nodulans ORS 2060.</title>
        <authorList>
            <consortium name="US DOE Joint Genome Institute"/>
            <person name="Lucas S."/>
            <person name="Copeland A."/>
            <person name="Lapidus A."/>
            <person name="Glavina del Rio T."/>
            <person name="Dalin E."/>
            <person name="Tice H."/>
            <person name="Bruce D."/>
            <person name="Goodwin L."/>
            <person name="Pitluck S."/>
            <person name="Sims D."/>
            <person name="Brettin T."/>
            <person name="Detter J.C."/>
            <person name="Han C."/>
            <person name="Larimer F."/>
            <person name="Land M."/>
            <person name="Hauser L."/>
            <person name="Kyrpides N."/>
            <person name="Ivanova N."/>
            <person name="Marx C.J."/>
            <person name="Richardson P."/>
        </authorList>
    </citation>
    <scope>NUCLEOTIDE SEQUENCE [LARGE SCALE GENOMIC DNA]</scope>
    <source>
        <strain evidence="9">LMG 21967 / CNCM I-2342 / ORS 2060</strain>
    </source>
</reference>
<dbReference type="GO" id="GO:0000976">
    <property type="term" value="F:transcription cis-regulatory region binding"/>
    <property type="evidence" value="ECO:0007669"/>
    <property type="project" value="TreeGrafter"/>
</dbReference>
<gene>
    <name evidence="8" type="ordered locus">Mnod_5738</name>
</gene>
<dbReference type="SUPFAM" id="SSF46785">
    <property type="entry name" value="Winged helix' DNA-binding domain"/>
    <property type="match status" value="1"/>
</dbReference>
<dbReference type="GO" id="GO:1900376">
    <property type="term" value="P:regulation of secondary metabolite biosynthetic process"/>
    <property type="evidence" value="ECO:0007669"/>
    <property type="project" value="TreeGrafter"/>
</dbReference>
<evidence type="ECO:0000256" key="2">
    <source>
        <dbReference type="ARBA" id="ARBA00022491"/>
    </source>
</evidence>
<dbReference type="InterPro" id="IPR036388">
    <property type="entry name" value="WH-like_DNA-bd_sf"/>
</dbReference>
<evidence type="ECO:0000256" key="7">
    <source>
        <dbReference type="PIRSR" id="PIRSR602481-1"/>
    </source>
</evidence>
<keyword evidence="9" id="KW-1185">Reference proteome</keyword>
<dbReference type="GO" id="GO:0003700">
    <property type="term" value="F:DNA-binding transcription factor activity"/>
    <property type="evidence" value="ECO:0007669"/>
    <property type="project" value="InterPro"/>
</dbReference>
<dbReference type="InterPro" id="IPR036390">
    <property type="entry name" value="WH_DNA-bd_sf"/>
</dbReference>
<dbReference type="InterPro" id="IPR002481">
    <property type="entry name" value="FUR"/>
</dbReference>
<feature type="binding site" evidence="7">
    <location>
        <position position="115"/>
    </location>
    <ligand>
        <name>Zn(2+)</name>
        <dbReference type="ChEBI" id="CHEBI:29105"/>
    </ligand>
</feature>
<comment type="similarity">
    <text evidence="1">Belongs to the Fur family.</text>
</comment>
<comment type="cofactor">
    <cofactor evidence="7">
        <name>Zn(2+)</name>
        <dbReference type="ChEBI" id="CHEBI:29105"/>
    </cofactor>
    <text evidence="7">Binds 1 zinc ion per subunit.</text>
</comment>
<dbReference type="GO" id="GO:0005829">
    <property type="term" value="C:cytosol"/>
    <property type="evidence" value="ECO:0007669"/>
    <property type="project" value="TreeGrafter"/>
</dbReference>
<name>B8IRL7_METNO</name>
<feature type="binding site" evidence="7">
    <location>
        <position position="118"/>
    </location>
    <ligand>
        <name>Zn(2+)</name>
        <dbReference type="ChEBI" id="CHEBI:29105"/>
    </ligand>
</feature>
<keyword evidence="7" id="KW-0479">Metal-binding</keyword>
<accession>B8IRL7</accession>
<keyword evidence="6" id="KW-0804">Transcription</keyword>
<dbReference type="Proteomes" id="UP000008207">
    <property type="component" value="Chromosome"/>
</dbReference>